<comment type="similarity">
    <text evidence="1">Belongs to the 'GDXG' lipolytic enzyme family.</text>
</comment>
<dbReference type="InterPro" id="IPR050300">
    <property type="entry name" value="GDXG_lipolytic_enzyme"/>
</dbReference>
<dbReference type="KEGG" id="ahel:Q31a_25810"/>
<dbReference type="GO" id="GO:0106435">
    <property type="term" value="F:carboxylesterase activity"/>
    <property type="evidence" value="ECO:0007669"/>
    <property type="project" value="UniProtKB-EC"/>
</dbReference>
<dbReference type="EC" id="3.1.1.1" evidence="5"/>
<evidence type="ECO:0000256" key="1">
    <source>
        <dbReference type="ARBA" id="ARBA00010515"/>
    </source>
</evidence>
<feature type="active site" evidence="3">
    <location>
        <position position="153"/>
    </location>
</feature>
<dbReference type="InterPro" id="IPR013094">
    <property type="entry name" value="AB_hydrolase_3"/>
</dbReference>
<dbReference type="PROSITE" id="PS01173">
    <property type="entry name" value="LIPASE_GDXG_HIS"/>
    <property type="match status" value="1"/>
</dbReference>
<accession>A0A518G6Q6</accession>
<dbReference type="PANTHER" id="PTHR48081">
    <property type="entry name" value="AB HYDROLASE SUPERFAMILY PROTEIN C4A8.06C"/>
    <property type="match status" value="1"/>
</dbReference>
<proteinExistence type="inferred from homology"/>
<dbReference type="RefSeq" id="WP_197356727.1">
    <property type="nucleotide sequence ID" value="NZ_CP036298.1"/>
</dbReference>
<evidence type="ECO:0000313" key="6">
    <source>
        <dbReference type="Proteomes" id="UP000318017"/>
    </source>
</evidence>
<keyword evidence="2 5" id="KW-0378">Hydrolase</keyword>
<dbReference type="EMBL" id="CP036298">
    <property type="protein sequence ID" value="QDV24266.1"/>
    <property type="molecule type" value="Genomic_DNA"/>
</dbReference>
<organism evidence="5 6">
    <name type="scientific">Aureliella helgolandensis</name>
    <dbReference type="NCBI Taxonomy" id="2527968"/>
    <lineage>
        <taxon>Bacteria</taxon>
        <taxon>Pseudomonadati</taxon>
        <taxon>Planctomycetota</taxon>
        <taxon>Planctomycetia</taxon>
        <taxon>Pirellulales</taxon>
        <taxon>Pirellulaceae</taxon>
        <taxon>Aureliella</taxon>
    </lineage>
</organism>
<dbReference type="SUPFAM" id="SSF53474">
    <property type="entry name" value="alpha/beta-Hydrolases"/>
    <property type="match status" value="1"/>
</dbReference>
<dbReference type="FunFam" id="3.40.50.1820:FF:000089">
    <property type="entry name" value="Alpha/beta hydrolase"/>
    <property type="match status" value="1"/>
</dbReference>
<dbReference type="AlphaFoldDB" id="A0A518G6Q6"/>
<keyword evidence="6" id="KW-1185">Reference proteome</keyword>
<gene>
    <name evidence="5" type="primary">nlhH_4</name>
    <name evidence="5" type="ORF">Q31a_25810</name>
</gene>
<dbReference type="InterPro" id="IPR033140">
    <property type="entry name" value="Lipase_GDXG_put_SER_AS"/>
</dbReference>
<dbReference type="InterPro" id="IPR029058">
    <property type="entry name" value="AB_hydrolase_fold"/>
</dbReference>
<evidence type="ECO:0000256" key="3">
    <source>
        <dbReference type="PROSITE-ProRule" id="PRU10038"/>
    </source>
</evidence>
<dbReference type="Proteomes" id="UP000318017">
    <property type="component" value="Chromosome"/>
</dbReference>
<feature type="domain" description="Alpha/beta hydrolase fold-3" evidence="4">
    <location>
        <begin position="75"/>
        <end position="284"/>
    </location>
</feature>
<protein>
    <submittedName>
        <fullName evidence="5">Carboxylesterase NlhH</fullName>
        <ecNumber evidence="5">3.1.1.1</ecNumber>
    </submittedName>
</protein>
<dbReference type="Gene3D" id="3.40.50.1820">
    <property type="entry name" value="alpha/beta hydrolase"/>
    <property type="match status" value="1"/>
</dbReference>
<dbReference type="PROSITE" id="PS01174">
    <property type="entry name" value="LIPASE_GDXG_SER"/>
    <property type="match status" value="1"/>
</dbReference>
<sequence length="308" mass="34054">MTLHPQAAQFLKEIEEKAPPAWSDMPLEEARLGYSNMLPYFGQPQAMHEVQTVQWTEHARARVYRPSDRRPLPVIVYFHGGGWVLGDIDTHDALCRRLANETQSCVVSVDYRLAPEAAYPHPFDDCFAATIRAAERAEEFGFDPQRIIVAGDSAGGNLAAAVAIRARDSAGPKLHAQVLIYPVVSPAADTKSYEEFATGFGLTRQAMKWFWEQYLGESAHADLQTTKPYASLLGHELAGLPPTLILTAEYDVLRDEGEAFAASLASANVRGRSKRYPGMLHAFLHLSSLFDSAETAFADITDFLRSLD</sequence>
<evidence type="ECO:0000256" key="2">
    <source>
        <dbReference type="ARBA" id="ARBA00022801"/>
    </source>
</evidence>
<evidence type="ECO:0000313" key="5">
    <source>
        <dbReference type="EMBL" id="QDV24266.1"/>
    </source>
</evidence>
<name>A0A518G6Q6_9BACT</name>
<reference evidence="5 6" key="1">
    <citation type="submission" date="2019-02" db="EMBL/GenBank/DDBJ databases">
        <title>Deep-cultivation of Planctomycetes and their phenomic and genomic characterization uncovers novel biology.</title>
        <authorList>
            <person name="Wiegand S."/>
            <person name="Jogler M."/>
            <person name="Boedeker C."/>
            <person name="Pinto D."/>
            <person name="Vollmers J."/>
            <person name="Rivas-Marin E."/>
            <person name="Kohn T."/>
            <person name="Peeters S.H."/>
            <person name="Heuer A."/>
            <person name="Rast P."/>
            <person name="Oberbeckmann S."/>
            <person name="Bunk B."/>
            <person name="Jeske O."/>
            <person name="Meyerdierks A."/>
            <person name="Storesund J.E."/>
            <person name="Kallscheuer N."/>
            <person name="Luecker S."/>
            <person name="Lage O.M."/>
            <person name="Pohl T."/>
            <person name="Merkel B.J."/>
            <person name="Hornburger P."/>
            <person name="Mueller R.-W."/>
            <person name="Bruemmer F."/>
            <person name="Labrenz M."/>
            <person name="Spormann A.M."/>
            <person name="Op den Camp H."/>
            <person name="Overmann J."/>
            <person name="Amann R."/>
            <person name="Jetten M.S.M."/>
            <person name="Mascher T."/>
            <person name="Medema M.H."/>
            <person name="Devos D.P."/>
            <person name="Kaster A.-K."/>
            <person name="Ovreas L."/>
            <person name="Rohde M."/>
            <person name="Galperin M.Y."/>
            <person name="Jogler C."/>
        </authorList>
    </citation>
    <scope>NUCLEOTIDE SEQUENCE [LARGE SCALE GENOMIC DNA]</scope>
    <source>
        <strain evidence="5 6">Q31a</strain>
    </source>
</reference>
<evidence type="ECO:0000259" key="4">
    <source>
        <dbReference type="Pfam" id="PF07859"/>
    </source>
</evidence>
<dbReference type="InterPro" id="IPR002168">
    <property type="entry name" value="Lipase_GDXG_HIS_AS"/>
</dbReference>
<dbReference type="Pfam" id="PF07859">
    <property type="entry name" value="Abhydrolase_3"/>
    <property type="match status" value="1"/>
</dbReference>
<dbReference type="PANTHER" id="PTHR48081:SF8">
    <property type="entry name" value="ALPHA_BETA HYDROLASE FOLD-3 DOMAIN-CONTAINING PROTEIN-RELATED"/>
    <property type="match status" value="1"/>
</dbReference>